<dbReference type="STRING" id="1191523.MROS_1624"/>
<dbReference type="InterPro" id="IPR027417">
    <property type="entry name" value="P-loop_NTPase"/>
</dbReference>
<dbReference type="PANTHER" id="PTHR42939">
    <property type="entry name" value="ABC TRANSPORTER ATP-BINDING PROTEIN ALBC-RELATED"/>
    <property type="match status" value="1"/>
</dbReference>
<gene>
    <name evidence="5" type="ordered locus">MROS_1624</name>
</gene>
<keyword evidence="3" id="KW-0067">ATP-binding</keyword>
<dbReference type="AlphaFoldDB" id="I7A0U4"/>
<dbReference type="eggNOG" id="COG1131">
    <property type="taxonomic scope" value="Bacteria"/>
</dbReference>
<evidence type="ECO:0000259" key="4">
    <source>
        <dbReference type="PROSITE" id="PS50893"/>
    </source>
</evidence>
<evidence type="ECO:0000256" key="3">
    <source>
        <dbReference type="ARBA" id="ARBA00022840"/>
    </source>
</evidence>
<name>I7A0U4_MELRP</name>
<dbReference type="InterPro" id="IPR051782">
    <property type="entry name" value="ABC_Transporter_VariousFunc"/>
</dbReference>
<dbReference type="InterPro" id="IPR003439">
    <property type="entry name" value="ABC_transporter-like_ATP-bd"/>
</dbReference>
<evidence type="ECO:0000256" key="2">
    <source>
        <dbReference type="ARBA" id="ARBA00022741"/>
    </source>
</evidence>
<proteinExistence type="predicted"/>
<dbReference type="PROSITE" id="PS50893">
    <property type="entry name" value="ABC_TRANSPORTER_2"/>
    <property type="match status" value="1"/>
</dbReference>
<dbReference type="OrthoDB" id="9808363at2"/>
<dbReference type="SUPFAM" id="SSF52540">
    <property type="entry name" value="P-loop containing nucleoside triphosphate hydrolases"/>
    <property type="match status" value="1"/>
</dbReference>
<dbReference type="CDD" id="cd03230">
    <property type="entry name" value="ABC_DR_subfamily_A"/>
    <property type="match status" value="1"/>
</dbReference>
<keyword evidence="1" id="KW-0813">Transport</keyword>
<organism evidence="5 6">
    <name type="scientific">Melioribacter roseus (strain DSM 23840 / JCM 17771 / VKM B-2668 / P3M-2)</name>
    <dbReference type="NCBI Taxonomy" id="1191523"/>
    <lineage>
        <taxon>Bacteria</taxon>
        <taxon>Pseudomonadati</taxon>
        <taxon>Ignavibacteriota</taxon>
        <taxon>Ignavibacteria</taxon>
        <taxon>Ignavibacteriales</taxon>
        <taxon>Melioribacteraceae</taxon>
        <taxon>Melioribacter</taxon>
    </lineage>
</organism>
<dbReference type="HOGENOM" id="CLU_000604_1_2_10"/>
<evidence type="ECO:0000313" key="5">
    <source>
        <dbReference type="EMBL" id="AFN74858.1"/>
    </source>
</evidence>
<dbReference type="EMBL" id="CP003557">
    <property type="protein sequence ID" value="AFN74858.1"/>
    <property type="molecule type" value="Genomic_DNA"/>
</dbReference>
<protein>
    <submittedName>
        <fullName evidence="5">ABC transporter-like protein</fullName>
    </submittedName>
</protein>
<keyword evidence="2" id="KW-0547">Nucleotide-binding</keyword>
<dbReference type="GO" id="GO:0005524">
    <property type="term" value="F:ATP binding"/>
    <property type="evidence" value="ECO:0007669"/>
    <property type="project" value="UniProtKB-KW"/>
</dbReference>
<dbReference type="PANTHER" id="PTHR42939:SF1">
    <property type="entry name" value="ABC TRANSPORTER ATP-BINDING PROTEIN ALBC-RELATED"/>
    <property type="match status" value="1"/>
</dbReference>
<feature type="domain" description="ABC transporter" evidence="4">
    <location>
        <begin position="6"/>
        <end position="213"/>
    </location>
</feature>
<evidence type="ECO:0000256" key="1">
    <source>
        <dbReference type="ARBA" id="ARBA00022448"/>
    </source>
</evidence>
<dbReference type="KEGG" id="mro:MROS_1624"/>
<sequence>MNSYSVILENLVKYFGRRLVFNGIDRRFDSGNIYGVAGPNGSGKSTIVKIIANLISPTKGKVIHLHGDKKINYEHLHNYIGFVSPYLFLYDEFTARENLLYFSKIRGIDYDEEYANFLLSELNIYKRKDDVIRGYSSGMKQRLKFIFALIHNPSLVILDEPTSNLDTPGKEKVYEIIDKNRNDKLFIIASNEESDLSLCGEIINLENFKNNGI</sequence>
<evidence type="ECO:0000313" key="6">
    <source>
        <dbReference type="Proteomes" id="UP000009011"/>
    </source>
</evidence>
<dbReference type="Pfam" id="PF00005">
    <property type="entry name" value="ABC_tran"/>
    <property type="match status" value="1"/>
</dbReference>
<dbReference type="Gene3D" id="3.40.50.300">
    <property type="entry name" value="P-loop containing nucleotide triphosphate hydrolases"/>
    <property type="match status" value="1"/>
</dbReference>
<dbReference type="Proteomes" id="UP000009011">
    <property type="component" value="Chromosome"/>
</dbReference>
<dbReference type="SMART" id="SM00382">
    <property type="entry name" value="AAA"/>
    <property type="match status" value="1"/>
</dbReference>
<dbReference type="InterPro" id="IPR003593">
    <property type="entry name" value="AAA+_ATPase"/>
</dbReference>
<dbReference type="RefSeq" id="WP_014856292.1">
    <property type="nucleotide sequence ID" value="NC_018178.1"/>
</dbReference>
<keyword evidence="6" id="KW-1185">Reference proteome</keyword>
<reference evidence="5 6" key="1">
    <citation type="journal article" date="2013" name="PLoS ONE">
        <title>Genomic analysis of Melioribacter roseus, facultatively anaerobic organotrophic bacterium representing a novel deep lineage within Bacteriodetes/Chlorobi group.</title>
        <authorList>
            <person name="Kadnikov V.V."/>
            <person name="Mardanov A.V."/>
            <person name="Podosokorskaya O.A."/>
            <person name="Gavrilov S.N."/>
            <person name="Kublanov I.V."/>
            <person name="Beletsky A.V."/>
            <person name="Bonch-Osmolovskaya E.A."/>
            <person name="Ravin N.V."/>
        </authorList>
    </citation>
    <scope>NUCLEOTIDE SEQUENCE [LARGE SCALE GENOMIC DNA]</scope>
    <source>
        <strain evidence="6">JCM 17771 / P3M-2</strain>
    </source>
</reference>
<accession>I7A0U4</accession>
<dbReference type="GO" id="GO:0016887">
    <property type="term" value="F:ATP hydrolysis activity"/>
    <property type="evidence" value="ECO:0007669"/>
    <property type="project" value="InterPro"/>
</dbReference>